<proteinExistence type="predicted"/>
<accession>A0A6M3ZK28</accession>
<evidence type="ECO:0000313" key="2">
    <source>
        <dbReference type="Proteomes" id="UP000501648"/>
    </source>
</evidence>
<evidence type="ECO:0000313" key="1">
    <source>
        <dbReference type="EMBL" id="QJP99034.1"/>
    </source>
</evidence>
<gene>
    <name evidence="1" type="ORF">C798_01945</name>
</gene>
<sequence>MINKNDFPLPKQENPKLYMHLATRSKDLTLCRASAQHSFRQDNEKPLIGMASRIFIPTMKNLPIPPTGSLACPLLVIV</sequence>
<dbReference type="EMBL" id="CP008956">
    <property type="protein sequence ID" value="QJP99034.1"/>
    <property type="molecule type" value="Genomic_DNA"/>
</dbReference>
<protein>
    <submittedName>
        <fullName evidence="1">Uncharacterized protein</fullName>
    </submittedName>
</protein>
<name>A0A6M3ZK28_9BURK</name>
<dbReference type="AlphaFoldDB" id="A0A6M3ZK28"/>
<dbReference type="Proteomes" id="UP000501648">
    <property type="component" value="Chromosome"/>
</dbReference>
<organism evidence="1 2">
    <name type="scientific">Herbaspirillum rubrisubalbicans Os34</name>
    <dbReference type="NCBI Taxonomy" id="1235827"/>
    <lineage>
        <taxon>Bacteria</taxon>
        <taxon>Pseudomonadati</taxon>
        <taxon>Pseudomonadota</taxon>
        <taxon>Betaproteobacteria</taxon>
        <taxon>Burkholderiales</taxon>
        <taxon>Oxalobacteraceae</taxon>
        <taxon>Herbaspirillum</taxon>
    </lineage>
</organism>
<reference evidence="1 2" key="1">
    <citation type="journal article" date="2012" name="J. Bacteriol.">
        <title>Genome sequence of the pathogenic Herbaspirillum seropedicae strain Os34, isolated from rice roots.</title>
        <authorList>
            <person name="Ye W."/>
            <person name="Ye S."/>
            <person name="Liu J."/>
            <person name="Chang S."/>
            <person name="Chen M."/>
            <person name="Zhu B."/>
            <person name="Guo L."/>
            <person name="An Q."/>
        </authorList>
    </citation>
    <scope>NUCLEOTIDE SEQUENCE [LARGE SCALE GENOMIC DNA]</scope>
    <source>
        <strain evidence="1 2">Os34</strain>
    </source>
</reference>